<comment type="caution">
    <text evidence="1">The sequence shown here is derived from an EMBL/GenBank/DDBJ whole genome shotgun (WGS) entry which is preliminary data.</text>
</comment>
<evidence type="ECO:0008006" key="3">
    <source>
        <dbReference type="Google" id="ProtNLM"/>
    </source>
</evidence>
<gene>
    <name evidence="1" type="ORF">GCM10023172_11350</name>
</gene>
<sequence>MGTSITQLDNAKIAFITSRLSLTQDQAQRFWPLYNDFIGKRRELNRTARLLRRDAASPALSDAQLRDNFTQDFALRQQQLNLEKDYFDKLQKVLSLRQVAQLYQAERDFTKEVLKRVAGAGQPAAPPTGEQ</sequence>
<dbReference type="Proteomes" id="UP001501243">
    <property type="component" value="Unassembled WGS sequence"/>
</dbReference>
<organism evidence="1 2">
    <name type="scientific">Hymenobacter ginsengisoli</name>
    <dbReference type="NCBI Taxonomy" id="1051626"/>
    <lineage>
        <taxon>Bacteria</taxon>
        <taxon>Pseudomonadati</taxon>
        <taxon>Bacteroidota</taxon>
        <taxon>Cytophagia</taxon>
        <taxon>Cytophagales</taxon>
        <taxon>Hymenobacteraceae</taxon>
        <taxon>Hymenobacter</taxon>
    </lineage>
</organism>
<evidence type="ECO:0000313" key="2">
    <source>
        <dbReference type="Proteomes" id="UP001501243"/>
    </source>
</evidence>
<protein>
    <recommendedName>
        <fullName evidence="3">Sensor of ECF-type sigma factor</fullName>
    </recommendedName>
</protein>
<keyword evidence="2" id="KW-1185">Reference proteome</keyword>
<dbReference type="EMBL" id="BAABGQ010000005">
    <property type="protein sequence ID" value="GAA4497039.1"/>
    <property type="molecule type" value="Genomic_DNA"/>
</dbReference>
<name>A0ABP8Q4S5_9BACT</name>
<evidence type="ECO:0000313" key="1">
    <source>
        <dbReference type="EMBL" id="GAA4497039.1"/>
    </source>
</evidence>
<reference evidence="2" key="1">
    <citation type="journal article" date="2019" name="Int. J. Syst. Evol. Microbiol.">
        <title>The Global Catalogue of Microorganisms (GCM) 10K type strain sequencing project: providing services to taxonomists for standard genome sequencing and annotation.</title>
        <authorList>
            <consortium name="The Broad Institute Genomics Platform"/>
            <consortium name="The Broad Institute Genome Sequencing Center for Infectious Disease"/>
            <person name="Wu L."/>
            <person name="Ma J."/>
        </authorList>
    </citation>
    <scope>NUCLEOTIDE SEQUENCE [LARGE SCALE GENOMIC DNA]</scope>
    <source>
        <strain evidence="2">JCM 17841</strain>
    </source>
</reference>
<accession>A0ABP8Q4S5</accession>
<proteinExistence type="predicted"/>